<dbReference type="InterPro" id="IPR036388">
    <property type="entry name" value="WH-like_DNA-bd_sf"/>
</dbReference>
<dbReference type="AlphaFoldDB" id="A0A0R1UXL4"/>
<evidence type="ECO:0000313" key="6">
    <source>
        <dbReference type="Proteomes" id="UP000051166"/>
    </source>
</evidence>
<dbReference type="EMBL" id="AZFQ01000044">
    <property type="protein sequence ID" value="KRL98017.1"/>
    <property type="molecule type" value="Genomic_DNA"/>
</dbReference>
<sequence>MGLNEEELVLLLELLSEQQRGNAFPAGEKIARAMGKKPQAIYQLLHSLIAKKVMQIVSIPAADGKTQDVYRFELLYEKIGNLEQKEEQKLEQADQAVAQAKVYSSIEVEFGRPLSPIEIETVDSWLHQDHYRPEVILLALREAVLNQAYSLKYIDRILLSWERQNIKTAQDVERAKQKMRTNGKNSTSEEQTTTPNDKPLIPLYRWSDQSDDKQGE</sequence>
<feature type="compositionally biased region" description="Polar residues" evidence="2">
    <location>
        <begin position="180"/>
        <end position="196"/>
    </location>
</feature>
<evidence type="ECO:0000259" key="4">
    <source>
        <dbReference type="Pfam" id="PF21984"/>
    </source>
</evidence>
<feature type="domain" description="DnaB/C C-terminal" evidence="3">
    <location>
        <begin position="104"/>
        <end position="174"/>
    </location>
</feature>
<keyword evidence="6" id="KW-1185">Reference proteome</keyword>
<dbReference type="Pfam" id="PF21984">
    <property type="entry name" value="DnaD_N"/>
    <property type="match status" value="1"/>
</dbReference>
<gene>
    <name evidence="5" type="ORF">FD50_GL000976</name>
</gene>
<dbReference type="PANTHER" id="PTHR37293">
    <property type="entry name" value="PHAGE REPLICATION PROTEIN-RELATED"/>
    <property type="match status" value="1"/>
</dbReference>
<dbReference type="STRING" id="1423801.FD50_GL000976"/>
<reference evidence="5 6" key="1">
    <citation type="journal article" date="2015" name="Genome Announc.">
        <title>Expanding the biotechnology potential of lactobacilli through comparative genomics of 213 strains and associated genera.</title>
        <authorList>
            <person name="Sun Z."/>
            <person name="Harris H.M."/>
            <person name="McCann A."/>
            <person name="Guo C."/>
            <person name="Argimon S."/>
            <person name="Zhang W."/>
            <person name="Yang X."/>
            <person name="Jeffery I.B."/>
            <person name="Cooney J.C."/>
            <person name="Kagawa T.F."/>
            <person name="Liu W."/>
            <person name="Song Y."/>
            <person name="Salvetti E."/>
            <person name="Wrobel A."/>
            <person name="Rasinkangas P."/>
            <person name="Parkhill J."/>
            <person name="Rea M.C."/>
            <person name="O'Sullivan O."/>
            <person name="Ritari J."/>
            <person name="Douillard F.P."/>
            <person name="Paul Ross R."/>
            <person name="Yang R."/>
            <person name="Briner A.E."/>
            <person name="Felis G.E."/>
            <person name="de Vos W.M."/>
            <person name="Barrangou R."/>
            <person name="Klaenhammer T.R."/>
            <person name="Caufield P.W."/>
            <person name="Cui Y."/>
            <person name="Zhang H."/>
            <person name="O'Toole P.W."/>
        </authorList>
    </citation>
    <scope>NUCLEOTIDE SEQUENCE [LARGE SCALE GENOMIC DNA]</scope>
    <source>
        <strain evidence="5 6">DSM 16230</strain>
    </source>
</reference>
<feature type="region of interest" description="Disordered" evidence="2">
    <location>
        <begin position="172"/>
        <end position="216"/>
    </location>
</feature>
<dbReference type="PATRIC" id="fig|1423801.4.peg.991"/>
<feature type="domain" description="DnaD N-terminal" evidence="4">
    <location>
        <begin position="1"/>
        <end position="89"/>
    </location>
</feature>
<dbReference type="Proteomes" id="UP000051166">
    <property type="component" value="Unassembled WGS sequence"/>
</dbReference>
<proteinExistence type="inferred from homology"/>
<evidence type="ECO:0000256" key="1">
    <source>
        <dbReference type="ARBA" id="ARBA00093462"/>
    </source>
</evidence>
<dbReference type="InterPro" id="IPR034829">
    <property type="entry name" value="DnaD-like_sf"/>
</dbReference>
<accession>A0A0R1UXL4</accession>
<dbReference type="SUPFAM" id="SSF158499">
    <property type="entry name" value="DnaD domain-like"/>
    <property type="match status" value="1"/>
</dbReference>
<organism evidence="5 6">
    <name type="scientific">Liquorilactobacillus satsumensis DSM 16230 = JCM 12392</name>
    <dbReference type="NCBI Taxonomy" id="1423801"/>
    <lineage>
        <taxon>Bacteria</taxon>
        <taxon>Bacillati</taxon>
        <taxon>Bacillota</taxon>
        <taxon>Bacilli</taxon>
        <taxon>Lactobacillales</taxon>
        <taxon>Lactobacillaceae</taxon>
        <taxon>Liquorilactobacillus</taxon>
    </lineage>
</organism>
<dbReference type="NCBIfam" id="TIGR01446">
    <property type="entry name" value="DnaD_dom"/>
    <property type="match status" value="1"/>
</dbReference>
<dbReference type="Gene3D" id="1.10.10.630">
    <property type="entry name" value="DnaD domain-like"/>
    <property type="match status" value="1"/>
</dbReference>
<dbReference type="InterPro" id="IPR006343">
    <property type="entry name" value="DnaB/C_C"/>
</dbReference>
<comment type="similarity">
    <text evidence="1">Belongs to the DnaB/DnaD family.</text>
</comment>
<protein>
    <submittedName>
        <fullName evidence="5">DNA replication protein dnaD</fullName>
    </submittedName>
</protein>
<evidence type="ECO:0000259" key="3">
    <source>
        <dbReference type="Pfam" id="PF07261"/>
    </source>
</evidence>
<dbReference type="PANTHER" id="PTHR37293:SF6">
    <property type="entry name" value="DNA REPLICATION PROTEIN DNAD"/>
    <property type="match status" value="1"/>
</dbReference>
<dbReference type="Gene3D" id="1.10.10.10">
    <property type="entry name" value="Winged helix-like DNA-binding domain superfamily/Winged helix DNA-binding domain"/>
    <property type="match status" value="1"/>
</dbReference>
<name>A0A0R1UXL4_9LACO</name>
<dbReference type="InterPro" id="IPR053843">
    <property type="entry name" value="DnaD_N"/>
</dbReference>
<dbReference type="Pfam" id="PF07261">
    <property type="entry name" value="DnaB_2"/>
    <property type="match status" value="1"/>
</dbReference>
<comment type="caution">
    <text evidence="5">The sequence shown here is derived from an EMBL/GenBank/DDBJ whole genome shotgun (WGS) entry which is preliminary data.</text>
</comment>
<dbReference type="InterPro" id="IPR053162">
    <property type="entry name" value="DnaD"/>
</dbReference>
<evidence type="ECO:0000256" key="2">
    <source>
        <dbReference type="SAM" id="MobiDB-lite"/>
    </source>
</evidence>
<evidence type="ECO:0000313" key="5">
    <source>
        <dbReference type="EMBL" id="KRL98017.1"/>
    </source>
</evidence>